<dbReference type="Proteomes" id="UP000054007">
    <property type="component" value="Unassembled WGS sequence"/>
</dbReference>
<feature type="region of interest" description="Disordered" evidence="1">
    <location>
        <begin position="1"/>
        <end position="100"/>
    </location>
</feature>
<keyword evidence="3" id="KW-1185">Reference proteome</keyword>
<dbReference type="EMBL" id="KN881421">
    <property type="protein sequence ID" value="KIY60638.1"/>
    <property type="molecule type" value="Genomic_DNA"/>
</dbReference>
<gene>
    <name evidence="2" type="ORF">CYLTODRAFT_460592</name>
</gene>
<accession>A0A0D7AQJ9</accession>
<feature type="compositionally biased region" description="Low complexity" evidence="1">
    <location>
        <begin position="49"/>
        <end position="74"/>
    </location>
</feature>
<evidence type="ECO:0000313" key="2">
    <source>
        <dbReference type="EMBL" id="KIY60638.1"/>
    </source>
</evidence>
<feature type="compositionally biased region" description="Basic and acidic residues" evidence="1">
    <location>
        <begin position="17"/>
        <end position="35"/>
    </location>
</feature>
<evidence type="ECO:0000256" key="1">
    <source>
        <dbReference type="SAM" id="MobiDB-lite"/>
    </source>
</evidence>
<protein>
    <submittedName>
        <fullName evidence="2">Uncharacterized protein</fullName>
    </submittedName>
</protein>
<organism evidence="2 3">
    <name type="scientific">Cylindrobasidium torrendii FP15055 ss-10</name>
    <dbReference type="NCBI Taxonomy" id="1314674"/>
    <lineage>
        <taxon>Eukaryota</taxon>
        <taxon>Fungi</taxon>
        <taxon>Dikarya</taxon>
        <taxon>Basidiomycota</taxon>
        <taxon>Agaricomycotina</taxon>
        <taxon>Agaricomycetes</taxon>
        <taxon>Agaricomycetidae</taxon>
        <taxon>Agaricales</taxon>
        <taxon>Marasmiineae</taxon>
        <taxon>Physalacriaceae</taxon>
        <taxon>Cylindrobasidium</taxon>
    </lineage>
</organism>
<name>A0A0D7AQJ9_9AGAR</name>
<dbReference type="AlphaFoldDB" id="A0A0D7AQJ9"/>
<reference evidence="2 3" key="1">
    <citation type="journal article" date="2015" name="Fungal Genet. Biol.">
        <title>Evolution of novel wood decay mechanisms in Agaricales revealed by the genome sequences of Fistulina hepatica and Cylindrobasidium torrendii.</title>
        <authorList>
            <person name="Floudas D."/>
            <person name="Held B.W."/>
            <person name="Riley R."/>
            <person name="Nagy L.G."/>
            <person name="Koehler G."/>
            <person name="Ransdell A.S."/>
            <person name="Younus H."/>
            <person name="Chow J."/>
            <person name="Chiniquy J."/>
            <person name="Lipzen A."/>
            <person name="Tritt A."/>
            <person name="Sun H."/>
            <person name="Haridas S."/>
            <person name="LaButti K."/>
            <person name="Ohm R.A."/>
            <person name="Kues U."/>
            <person name="Blanchette R.A."/>
            <person name="Grigoriev I.V."/>
            <person name="Minto R.E."/>
            <person name="Hibbett D.S."/>
        </authorList>
    </citation>
    <scope>NUCLEOTIDE SEQUENCE [LARGE SCALE GENOMIC DNA]</scope>
    <source>
        <strain evidence="2 3">FP15055 ss-10</strain>
    </source>
</reference>
<proteinExistence type="predicted"/>
<feature type="non-terminal residue" evidence="2">
    <location>
        <position position="1"/>
    </location>
</feature>
<feature type="region of interest" description="Disordered" evidence="1">
    <location>
        <begin position="135"/>
        <end position="158"/>
    </location>
</feature>
<sequence>PVTPSRVKFEPFTPSRVKKEPLSPSDRRAKLDAARNAHKYRIKKEEPTSPKIPSPSSSNQDSPPSSSPTQYMSSSPPPQESPTSSEAGSPVSDSPMRRTFFRLGEVRPQYFYSPPADPLADIEERVERAHRHFNIDDSRPWGDDMSACANPPTRRRDT</sequence>
<evidence type="ECO:0000313" key="3">
    <source>
        <dbReference type="Proteomes" id="UP000054007"/>
    </source>
</evidence>